<dbReference type="EMBL" id="CP003600">
    <property type="protein sequence ID" value="AFY96040.1"/>
    <property type="molecule type" value="Genomic_DNA"/>
</dbReference>
<evidence type="ECO:0000313" key="2">
    <source>
        <dbReference type="Proteomes" id="UP000010366"/>
    </source>
</evidence>
<dbReference type="STRING" id="1173020.Cha6605_5144"/>
<keyword evidence="2" id="KW-1185">Reference proteome</keyword>
<organism evidence="1 2">
    <name type="scientific">Chamaesiphon minutus (strain ATCC 27169 / PCC 6605)</name>
    <dbReference type="NCBI Taxonomy" id="1173020"/>
    <lineage>
        <taxon>Bacteria</taxon>
        <taxon>Bacillati</taxon>
        <taxon>Cyanobacteriota</taxon>
        <taxon>Cyanophyceae</taxon>
        <taxon>Gomontiellales</taxon>
        <taxon>Chamaesiphonaceae</taxon>
        <taxon>Chamaesiphon</taxon>
    </lineage>
</organism>
<sequence>MLATTKYYPHLLLGTMAITIGMATLLPAMATAPMPPQLVVSKLNGRSVNILYLTRTQDKVLVRCYPGLKPSVVVKNNADGTKEGTLTCKS</sequence>
<dbReference type="Proteomes" id="UP000010366">
    <property type="component" value="Chromosome"/>
</dbReference>
<accession>K9UMI3</accession>
<name>K9UMI3_CHAP6</name>
<dbReference type="KEGG" id="cmp:Cha6605_5144"/>
<dbReference type="OrthoDB" id="573050at2"/>
<dbReference type="AlphaFoldDB" id="K9UMI3"/>
<dbReference type="RefSeq" id="WP_015162126.1">
    <property type="nucleotide sequence ID" value="NC_019697.1"/>
</dbReference>
<proteinExistence type="predicted"/>
<evidence type="ECO:0000313" key="1">
    <source>
        <dbReference type="EMBL" id="AFY96040.1"/>
    </source>
</evidence>
<reference evidence="1 2" key="1">
    <citation type="submission" date="2012-05" db="EMBL/GenBank/DDBJ databases">
        <title>Finished chromosome of genome of Chamaesiphon sp. PCC 6605.</title>
        <authorList>
            <consortium name="US DOE Joint Genome Institute"/>
            <person name="Gugger M."/>
            <person name="Coursin T."/>
            <person name="Rippka R."/>
            <person name="Tandeau De Marsac N."/>
            <person name="Huntemann M."/>
            <person name="Wei C.-L."/>
            <person name="Han J."/>
            <person name="Detter J.C."/>
            <person name="Han C."/>
            <person name="Tapia R."/>
            <person name="Chen A."/>
            <person name="Kyrpides N."/>
            <person name="Mavromatis K."/>
            <person name="Markowitz V."/>
            <person name="Szeto E."/>
            <person name="Ivanova N."/>
            <person name="Pagani I."/>
            <person name="Pati A."/>
            <person name="Goodwin L."/>
            <person name="Nordberg H.P."/>
            <person name="Cantor M.N."/>
            <person name="Hua S.X."/>
            <person name="Woyke T."/>
            <person name="Kerfeld C.A."/>
        </authorList>
    </citation>
    <scope>NUCLEOTIDE SEQUENCE [LARGE SCALE GENOMIC DNA]</scope>
    <source>
        <strain evidence="2">ATCC 27169 / PCC 6605</strain>
    </source>
</reference>
<protein>
    <submittedName>
        <fullName evidence="1">Uncharacterized protein</fullName>
    </submittedName>
</protein>
<dbReference type="eggNOG" id="ENOG5033K35">
    <property type="taxonomic scope" value="Bacteria"/>
</dbReference>
<dbReference type="HOGENOM" id="CLU_2218389_0_0_3"/>
<gene>
    <name evidence="1" type="ORF">Cha6605_5144</name>
</gene>